<name>A0A8S3ZAT5_9EUPU</name>
<dbReference type="PIRSF" id="PIRSF016642">
    <property type="entry name" value="UCP016642"/>
    <property type="match status" value="1"/>
</dbReference>
<feature type="domain" description="Biotin-protein ligase N-terminal" evidence="1">
    <location>
        <begin position="5"/>
        <end position="259"/>
    </location>
</feature>
<dbReference type="Pfam" id="PF09825">
    <property type="entry name" value="BPL_N"/>
    <property type="match status" value="1"/>
</dbReference>
<dbReference type="Proteomes" id="UP000678393">
    <property type="component" value="Unassembled WGS sequence"/>
</dbReference>
<proteinExistence type="predicted"/>
<organism evidence="2 3">
    <name type="scientific">Candidula unifasciata</name>
    <dbReference type="NCBI Taxonomy" id="100452"/>
    <lineage>
        <taxon>Eukaryota</taxon>
        <taxon>Metazoa</taxon>
        <taxon>Spiralia</taxon>
        <taxon>Lophotrochozoa</taxon>
        <taxon>Mollusca</taxon>
        <taxon>Gastropoda</taxon>
        <taxon>Heterobranchia</taxon>
        <taxon>Euthyneura</taxon>
        <taxon>Panpulmonata</taxon>
        <taxon>Eupulmonata</taxon>
        <taxon>Stylommatophora</taxon>
        <taxon>Helicina</taxon>
        <taxon>Helicoidea</taxon>
        <taxon>Geomitridae</taxon>
        <taxon>Candidula</taxon>
    </lineage>
</organism>
<dbReference type="InterPro" id="IPR019197">
    <property type="entry name" value="Biotin-prot_ligase_N"/>
</dbReference>
<gene>
    <name evidence="2" type="ORF">CUNI_LOCUS12001</name>
</gene>
<protein>
    <recommendedName>
        <fullName evidence="1">Biotin-protein ligase N-terminal domain-containing protein</fullName>
    </recommendedName>
</protein>
<keyword evidence="3" id="KW-1185">Reference proteome</keyword>
<sequence length="261" mass="28261">MARGSVLVYKGLGASETGYSHLMTALRSCVDLNKQDIDFVTPEEIVKGTKLDKASLVAFGAGYTSGFASALGEEGMRNVRNHILRGHAYLGLGAGGYFGCDYVEFDKGGPHEKLVERDLRFYPGVCSGPVYPGFQYGTHKGLHAASVDFSSEYFSGTFHAMIDGGGKFCSSDPPKPGSLARDVVDVATFSDLPESPPAIVKTTLKDNGLVVLSNVHLEYDMISLLDLNPELEHLREKFVQSRLSQLSAFRSLLQMLNVAVI</sequence>
<reference evidence="2" key="1">
    <citation type="submission" date="2021-04" db="EMBL/GenBank/DDBJ databases">
        <authorList>
            <consortium name="Molecular Ecology Group"/>
        </authorList>
    </citation>
    <scope>NUCLEOTIDE SEQUENCE</scope>
</reference>
<dbReference type="OrthoDB" id="10250105at2759"/>
<dbReference type="EMBL" id="CAJHNH020002366">
    <property type="protein sequence ID" value="CAG5126443.1"/>
    <property type="molecule type" value="Genomic_DNA"/>
</dbReference>
<accession>A0A8S3ZAT5</accession>
<dbReference type="InterPro" id="IPR015834">
    <property type="entry name" value="UCP016642"/>
</dbReference>
<evidence type="ECO:0000313" key="3">
    <source>
        <dbReference type="Proteomes" id="UP000678393"/>
    </source>
</evidence>
<evidence type="ECO:0000259" key="1">
    <source>
        <dbReference type="Pfam" id="PF09825"/>
    </source>
</evidence>
<dbReference type="AlphaFoldDB" id="A0A8S3ZAT5"/>
<evidence type="ECO:0000313" key="2">
    <source>
        <dbReference type="EMBL" id="CAG5126443.1"/>
    </source>
</evidence>
<comment type="caution">
    <text evidence="2">The sequence shown here is derived from an EMBL/GenBank/DDBJ whole genome shotgun (WGS) entry which is preliminary data.</text>
</comment>